<protein>
    <submittedName>
        <fullName evidence="1">Uncharacterized protein</fullName>
    </submittedName>
</protein>
<accession>A0ACC2JC65</accession>
<organism evidence="1 2">
    <name type="scientific">Lasiodiplodia mahajangana</name>
    <dbReference type="NCBI Taxonomy" id="1108764"/>
    <lineage>
        <taxon>Eukaryota</taxon>
        <taxon>Fungi</taxon>
        <taxon>Dikarya</taxon>
        <taxon>Ascomycota</taxon>
        <taxon>Pezizomycotina</taxon>
        <taxon>Dothideomycetes</taxon>
        <taxon>Dothideomycetes incertae sedis</taxon>
        <taxon>Botryosphaeriales</taxon>
        <taxon>Botryosphaeriaceae</taxon>
        <taxon>Lasiodiplodia</taxon>
    </lineage>
</organism>
<name>A0ACC2JC65_9PEZI</name>
<dbReference type="Proteomes" id="UP001153332">
    <property type="component" value="Unassembled WGS sequence"/>
</dbReference>
<reference evidence="1" key="1">
    <citation type="submission" date="2022-12" db="EMBL/GenBank/DDBJ databases">
        <title>Genome Sequence of Lasiodiplodia mahajangana.</title>
        <authorList>
            <person name="Buettner E."/>
        </authorList>
    </citation>
    <scope>NUCLEOTIDE SEQUENCE</scope>
    <source>
        <strain evidence="1">VT137</strain>
    </source>
</reference>
<evidence type="ECO:0000313" key="1">
    <source>
        <dbReference type="EMBL" id="KAJ8124872.1"/>
    </source>
</evidence>
<keyword evidence="2" id="KW-1185">Reference proteome</keyword>
<sequence length="337" mass="37511">MPETRNITLDFKSEEAVILGIRQLFRAIADKEKVVIDLDQEITLPSKANTILKTSNRHEFFPLPEQTFKRLLGVAPFKDDYFVAPSNTFSNDYIFTGWAEQVAIACRMLAIAKNNLRAHNKEQIKCASPILELSFKPQVLLSEGERALPYPQRPSWYAELFFESKGSHGCILATHVEQRLGTKQILRSELLALLALLEIAGICALTKSLPSTSPSVFLLSFTHTQVRALEARANSPRQITISVRAILDQVPTGPERDDEFRKLVARAMYTDSADSHSALDSTTDLSSSSDSTTDSRSTSRMSTWSTTIANEDSTDEEQQEVISSSTSSTKTSSEEEK</sequence>
<comment type="caution">
    <text evidence="1">The sequence shown here is derived from an EMBL/GenBank/DDBJ whole genome shotgun (WGS) entry which is preliminary data.</text>
</comment>
<proteinExistence type="predicted"/>
<gene>
    <name evidence="1" type="ORF">O1611_g8767</name>
</gene>
<dbReference type="EMBL" id="JAPUUL010002708">
    <property type="protein sequence ID" value="KAJ8124872.1"/>
    <property type="molecule type" value="Genomic_DNA"/>
</dbReference>
<evidence type="ECO:0000313" key="2">
    <source>
        <dbReference type="Proteomes" id="UP001153332"/>
    </source>
</evidence>